<comment type="similarity">
    <text evidence="3">Belongs to the DNA glycosylase family. DEMETER subfamily.</text>
</comment>
<dbReference type="CDD" id="cd00056">
    <property type="entry name" value="ENDO3c"/>
    <property type="match status" value="1"/>
</dbReference>
<keyword evidence="9" id="KW-0539">Nucleus</keyword>
<keyword evidence="5" id="KW-0479">Metal-binding</keyword>
<feature type="region of interest" description="Disordered" evidence="10">
    <location>
        <begin position="227"/>
        <end position="292"/>
    </location>
</feature>
<keyword evidence="8" id="KW-0238">DNA-binding</keyword>
<dbReference type="InterPro" id="IPR044811">
    <property type="entry name" value="DME/ROS1"/>
</dbReference>
<feature type="region of interest" description="Disordered" evidence="10">
    <location>
        <begin position="341"/>
        <end position="364"/>
    </location>
</feature>
<dbReference type="EMBL" id="JBCNJP010000019">
    <property type="protein sequence ID" value="KAK9062864.1"/>
    <property type="molecule type" value="Genomic_DNA"/>
</dbReference>
<dbReference type="InterPro" id="IPR023170">
    <property type="entry name" value="HhH_base_excis_C"/>
</dbReference>
<dbReference type="GO" id="GO:0003906">
    <property type="term" value="F:DNA-(apurinic or apyrimidinic site) endonuclease activity"/>
    <property type="evidence" value="ECO:0007669"/>
    <property type="project" value="UniProtKB-ARBA"/>
</dbReference>
<dbReference type="SMART" id="SM00525">
    <property type="entry name" value="FES"/>
    <property type="match status" value="1"/>
</dbReference>
<keyword evidence="6" id="KW-0408">Iron</keyword>
<feature type="domain" description="HhH-GPD" evidence="11">
    <location>
        <begin position="871"/>
        <end position="1020"/>
    </location>
</feature>
<keyword evidence="4" id="KW-0004">4Fe-4S</keyword>
<feature type="region of interest" description="Disordered" evidence="10">
    <location>
        <begin position="842"/>
        <end position="861"/>
    </location>
</feature>
<dbReference type="GO" id="GO:0006284">
    <property type="term" value="P:base-excision repair"/>
    <property type="evidence" value="ECO:0007669"/>
    <property type="project" value="InterPro"/>
</dbReference>
<evidence type="ECO:0000259" key="11">
    <source>
        <dbReference type="SMART" id="SM00478"/>
    </source>
</evidence>
<dbReference type="GO" id="GO:0046872">
    <property type="term" value="F:metal ion binding"/>
    <property type="evidence" value="ECO:0007669"/>
    <property type="project" value="UniProtKB-KW"/>
</dbReference>
<dbReference type="SMART" id="SM00478">
    <property type="entry name" value="ENDO3c"/>
    <property type="match status" value="1"/>
</dbReference>
<evidence type="ECO:0000256" key="10">
    <source>
        <dbReference type="SAM" id="MobiDB-lite"/>
    </source>
</evidence>
<dbReference type="GO" id="GO:0035514">
    <property type="term" value="F:DNA demethylase activity"/>
    <property type="evidence" value="ECO:0007669"/>
    <property type="project" value="InterPro"/>
</dbReference>
<comment type="cofactor">
    <cofactor evidence="1">
        <name>[4Fe-4S] cluster</name>
        <dbReference type="ChEBI" id="CHEBI:49883"/>
    </cofactor>
</comment>
<dbReference type="Gene3D" id="1.10.1670.10">
    <property type="entry name" value="Helix-hairpin-Helix base-excision DNA repair enzymes (C-terminal)"/>
    <property type="match status" value="1"/>
</dbReference>
<evidence type="ECO:0000256" key="2">
    <source>
        <dbReference type="ARBA" id="ARBA00004123"/>
    </source>
</evidence>
<gene>
    <name evidence="12" type="ORF">SSX86_020054</name>
</gene>
<name>A0AAP0GW52_9ASTR</name>
<feature type="compositionally biased region" description="Polar residues" evidence="10">
    <location>
        <begin position="259"/>
        <end position="284"/>
    </location>
</feature>
<dbReference type="PANTHER" id="PTHR46213:SF13">
    <property type="entry name" value="DEMETER-LIKE PROTEIN 2-RELATED"/>
    <property type="match status" value="1"/>
</dbReference>
<dbReference type="InterPro" id="IPR028925">
    <property type="entry name" value="RRM_DME"/>
</dbReference>
<dbReference type="InterPro" id="IPR003265">
    <property type="entry name" value="HhH-GPD_domain"/>
</dbReference>
<proteinExistence type="inferred from homology"/>
<dbReference type="InterPro" id="IPR011257">
    <property type="entry name" value="DNA_glycosylase"/>
</dbReference>
<dbReference type="Proteomes" id="UP001408789">
    <property type="component" value="Unassembled WGS sequence"/>
</dbReference>
<dbReference type="GO" id="GO:0005634">
    <property type="term" value="C:nucleus"/>
    <property type="evidence" value="ECO:0007669"/>
    <property type="project" value="UniProtKB-SubCell"/>
</dbReference>
<comment type="subcellular location">
    <subcellularLocation>
        <location evidence="2">Nucleus</location>
    </subcellularLocation>
</comment>
<evidence type="ECO:0000256" key="7">
    <source>
        <dbReference type="ARBA" id="ARBA00023014"/>
    </source>
</evidence>
<evidence type="ECO:0000256" key="4">
    <source>
        <dbReference type="ARBA" id="ARBA00022485"/>
    </source>
</evidence>
<feature type="compositionally biased region" description="Basic residues" evidence="10">
    <location>
        <begin position="242"/>
        <end position="251"/>
    </location>
</feature>
<sequence length="1412" mass="160344">MKAAMNIKSIIRLLSFLFASNLLLLVLTPLWTQIRTHLFQFQRRSPTELHLRRHALLHRQLRSARRLTIETYGSLLMDSVWKSIPCIDLLALADAAITTKGSGGGFGGIAGHTGGDQNVNMQFQNLDGGGSFMPNSQNGGVRYLFDLNSPPTLTEPELITSISSTLTPVTPKLTRRVVRKRVVSDILNSEIDVRTDQTEVNLEKSKPIIEQSQDDIWQLDVDEEFEEESSDDLNLQKTPQSKPKRRKHRPKVVIEGQSKKSTTPKPHGSSTGKRKNASNITPEKSTVRPIRNSCRRKINFEEEMIYDKAFSMSPITPNKSEVEMDAKKACLRAKRNLNFAKKAHEKEASNVLSRNDSTSSTSEDASLEAYVTNFPAIFKKKRTENYFNSVKAKDILSTWSHEIYGVTNQQHCKNILGFGEVEIFRKKRSKGRKPVRDMSSFAGMIEGKRPWMCMEALAAADTSLNISTKKRTKRNNSIVPSSSYHNHWLLTNHLGFHSSLRWRSIYDLDALINQFEILCINNQKAERDQHAIVPYMTRYQEKNGLVLYQQNRTLVPFEGSYDGLKIRKPRPKVDLDDETSRVWKLLLENINSEGIDGTDEDKTKWWEEERNVFGGRAASFIARMHLIQGDRRFSRWKGSVVDSVIGVFLTQNVSDHLSSSAFMNLAARYPLKPKSSSEPFKEDKSSISVEEPYQLDVEETATCHEHNLNHQLSDLYEEKVENLISSHNSVDTFPNTVQSSVSDSAERLGSWLVSNSPADVIDSAEYIDTTEERTIMQNKHEDKCASAQSEISAELKIVTNEETKIFECQTISENSVGVINEPAEISEVTKSNSNEHGILKKSARGGSKVKKGKTRKAKKRKADWDSLRKNAQLRNKGERLPDAMDSLDYEAVRRADVNEISDTIKDRGMNNMLAERIKAFLNRLVRDHGSIDLEWLRDVPPDKAKEYLLSFRGLGLKSVECVRLLTLHHLAFPVDTNVGRIAVRLGWVPLQPLPESLQLHLLELYPVLETIQKYLWPRLCKLDQRTLYELHYQMITFGKVFCTKNKPNCNSCPMRGECRHFASAFTSARLALPAPEEKRIVTAVTENTSYGQSQSSIGITHQDHQTLCPASHYLHRQFEVQNHEPVIEEPATPEPIIEVPTSPEPENIHQDLDIEDFCEEIPMIRLDMEAFTQNLQNYMQNNMELADGDMSRALVALTPEATSIPTPKLKNVSQLRTEHLVYELPDSHPLLEGLDKREPDDPSPYLLAIWTPGETAESIQPPKGQCSSQESGTLCHTETCFWCNSIREANSQTVRGTLLIPCRTAMRGSFPLNGTYFQVNEVFADHDSSLCPIDVPRSWLWNLPRRTVYFGTSIPTIFRGLTTEGIQYCFWRGFVCVRGFDQKTHAPRPLLARLHFPASKLKRSMGKYDDQN</sequence>
<accession>A0AAP0GW52</accession>
<evidence type="ECO:0000256" key="5">
    <source>
        <dbReference type="ARBA" id="ARBA00022723"/>
    </source>
</evidence>
<protein>
    <recommendedName>
        <fullName evidence="11">HhH-GPD domain-containing protein</fullName>
    </recommendedName>
</protein>
<evidence type="ECO:0000256" key="3">
    <source>
        <dbReference type="ARBA" id="ARBA00005646"/>
    </source>
</evidence>
<dbReference type="GO" id="GO:0051539">
    <property type="term" value="F:4 iron, 4 sulfur cluster binding"/>
    <property type="evidence" value="ECO:0007669"/>
    <property type="project" value="UniProtKB-KW"/>
</dbReference>
<evidence type="ECO:0000313" key="12">
    <source>
        <dbReference type="EMBL" id="KAK9062864.1"/>
    </source>
</evidence>
<feature type="compositionally biased region" description="Polar residues" evidence="10">
    <location>
        <begin position="350"/>
        <end position="364"/>
    </location>
</feature>
<dbReference type="GO" id="GO:0141166">
    <property type="term" value="P:chromosomal 5-methylcytosine DNA demethylation pathway"/>
    <property type="evidence" value="ECO:0007669"/>
    <property type="project" value="InterPro"/>
</dbReference>
<keyword evidence="7" id="KW-0411">Iron-sulfur</keyword>
<dbReference type="GO" id="GO:0003677">
    <property type="term" value="F:DNA binding"/>
    <property type="evidence" value="ECO:0007669"/>
    <property type="project" value="UniProtKB-KW"/>
</dbReference>
<dbReference type="GO" id="GO:0019104">
    <property type="term" value="F:DNA N-glycosylase activity"/>
    <property type="evidence" value="ECO:0007669"/>
    <property type="project" value="InterPro"/>
</dbReference>
<reference evidence="12 13" key="1">
    <citation type="submission" date="2024-04" db="EMBL/GenBank/DDBJ databases">
        <title>The reference genome of an endangered Asteraceae, Deinandra increscens subsp. villosa, native to the Central Coast of California.</title>
        <authorList>
            <person name="Guilliams M."/>
            <person name="Hasenstab-Lehman K."/>
            <person name="Meyer R."/>
            <person name="Mcevoy S."/>
        </authorList>
    </citation>
    <scope>NUCLEOTIDE SEQUENCE [LARGE SCALE GENOMIC DNA]</scope>
    <source>
        <tissue evidence="12">Leaf</tissue>
    </source>
</reference>
<evidence type="ECO:0000256" key="8">
    <source>
        <dbReference type="ARBA" id="ARBA00023125"/>
    </source>
</evidence>
<evidence type="ECO:0000256" key="9">
    <source>
        <dbReference type="ARBA" id="ARBA00023242"/>
    </source>
</evidence>
<dbReference type="SUPFAM" id="SSF48150">
    <property type="entry name" value="DNA-glycosylase"/>
    <property type="match status" value="1"/>
</dbReference>
<dbReference type="FunFam" id="1.10.1670.10:FF:000004">
    <property type="entry name" value="DNA glycosylase/AP lyase ROS1"/>
    <property type="match status" value="1"/>
</dbReference>
<evidence type="ECO:0000313" key="13">
    <source>
        <dbReference type="Proteomes" id="UP001408789"/>
    </source>
</evidence>
<dbReference type="Pfam" id="PF15628">
    <property type="entry name" value="RRM_DME"/>
    <property type="match status" value="1"/>
</dbReference>
<dbReference type="InterPro" id="IPR003651">
    <property type="entry name" value="Endonuclease3_FeS-loop_motif"/>
</dbReference>
<dbReference type="Pfam" id="PF15629">
    <property type="entry name" value="Perm-CXXC"/>
    <property type="match status" value="1"/>
</dbReference>
<dbReference type="InterPro" id="IPR028924">
    <property type="entry name" value="Perm-CXXC"/>
</dbReference>
<evidence type="ECO:0000256" key="6">
    <source>
        <dbReference type="ARBA" id="ARBA00023004"/>
    </source>
</evidence>
<organism evidence="12 13">
    <name type="scientific">Deinandra increscens subsp. villosa</name>
    <dbReference type="NCBI Taxonomy" id="3103831"/>
    <lineage>
        <taxon>Eukaryota</taxon>
        <taxon>Viridiplantae</taxon>
        <taxon>Streptophyta</taxon>
        <taxon>Embryophyta</taxon>
        <taxon>Tracheophyta</taxon>
        <taxon>Spermatophyta</taxon>
        <taxon>Magnoliopsida</taxon>
        <taxon>eudicotyledons</taxon>
        <taxon>Gunneridae</taxon>
        <taxon>Pentapetalae</taxon>
        <taxon>asterids</taxon>
        <taxon>campanulids</taxon>
        <taxon>Asterales</taxon>
        <taxon>Asteraceae</taxon>
        <taxon>Asteroideae</taxon>
        <taxon>Heliantheae alliance</taxon>
        <taxon>Madieae</taxon>
        <taxon>Madiinae</taxon>
        <taxon>Deinandra</taxon>
    </lineage>
</organism>
<keyword evidence="13" id="KW-1185">Reference proteome</keyword>
<evidence type="ECO:0000256" key="1">
    <source>
        <dbReference type="ARBA" id="ARBA00001966"/>
    </source>
</evidence>
<comment type="caution">
    <text evidence="12">The sequence shown here is derived from an EMBL/GenBank/DDBJ whole genome shotgun (WGS) entry which is preliminary data.</text>
</comment>
<dbReference type="PANTHER" id="PTHR46213">
    <property type="entry name" value="TRANSCRIPTIONAL ACTIVATOR DEMETER"/>
    <property type="match status" value="1"/>
</dbReference>